<dbReference type="Proteomes" id="UP001157502">
    <property type="component" value="Chromosome 9"/>
</dbReference>
<evidence type="ECO:0000313" key="1">
    <source>
        <dbReference type="EMBL" id="KAJ8006561.1"/>
    </source>
</evidence>
<gene>
    <name evidence="1" type="ORF">DPEC_G00108530</name>
</gene>
<proteinExistence type="predicted"/>
<evidence type="ECO:0000313" key="2">
    <source>
        <dbReference type="Proteomes" id="UP001157502"/>
    </source>
</evidence>
<sequence>MRSSDLSEKQQHQSMSSGYIPVSSFHVFIWTSLSNVICWFYVRHLSRYHGVVRGSRPQLSVPNGKNKESCRVIYCSVVRLMNKEKFHPVGSSSGKHSSTAVVSTQYTGW</sequence>
<reference evidence="1" key="1">
    <citation type="submission" date="2021-05" db="EMBL/GenBank/DDBJ databases">
        <authorList>
            <person name="Pan Q."/>
            <person name="Jouanno E."/>
            <person name="Zahm M."/>
            <person name="Klopp C."/>
            <person name="Cabau C."/>
            <person name="Louis A."/>
            <person name="Berthelot C."/>
            <person name="Parey E."/>
            <person name="Roest Crollius H."/>
            <person name="Montfort J."/>
            <person name="Robinson-Rechavi M."/>
            <person name="Bouchez O."/>
            <person name="Lampietro C."/>
            <person name="Lopez Roques C."/>
            <person name="Donnadieu C."/>
            <person name="Postlethwait J."/>
            <person name="Bobe J."/>
            <person name="Dillon D."/>
            <person name="Chandos A."/>
            <person name="von Hippel F."/>
            <person name="Guiguen Y."/>
        </authorList>
    </citation>
    <scope>NUCLEOTIDE SEQUENCE</scope>
    <source>
        <strain evidence="1">YG-Jan2019</strain>
    </source>
</reference>
<name>A0ACC2GSW4_DALPE</name>
<protein>
    <submittedName>
        <fullName evidence="1">Uncharacterized protein</fullName>
    </submittedName>
</protein>
<accession>A0ACC2GSW4</accession>
<comment type="caution">
    <text evidence="1">The sequence shown here is derived from an EMBL/GenBank/DDBJ whole genome shotgun (WGS) entry which is preliminary data.</text>
</comment>
<keyword evidence="2" id="KW-1185">Reference proteome</keyword>
<dbReference type="EMBL" id="CM055736">
    <property type="protein sequence ID" value="KAJ8006561.1"/>
    <property type="molecule type" value="Genomic_DNA"/>
</dbReference>
<organism evidence="1 2">
    <name type="scientific">Dallia pectoralis</name>
    <name type="common">Alaska blackfish</name>
    <dbReference type="NCBI Taxonomy" id="75939"/>
    <lineage>
        <taxon>Eukaryota</taxon>
        <taxon>Metazoa</taxon>
        <taxon>Chordata</taxon>
        <taxon>Craniata</taxon>
        <taxon>Vertebrata</taxon>
        <taxon>Euteleostomi</taxon>
        <taxon>Actinopterygii</taxon>
        <taxon>Neopterygii</taxon>
        <taxon>Teleostei</taxon>
        <taxon>Protacanthopterygii</taxon>
        <taxon>Esociformes</taxon>
        <taxon>Umbridae</taxon>
        <taxon>Dallia</taxon>
    </lineage>
</organism>